<organism evidence="2 3">
    <name type="scientific">Phytophthora fragariaefolia</name>
    <dbReference type="NCBI Taxonomy" id="1490495"/>
    <lineage>
        <taxon>Eukaryota</taxon>
        <taxon>Sar</taxon>
        <taxon>Stramenopiles</taxon>
        <taxon>Oomycota</taxon>
        <taxon>Peronosporomycetes</taxon>
        <taxon>Peronosporales</taxon>
        <taxon>Peronosporaceae</taxon>
        <taxon>Phytophthora</taxon>
    </lineage>
</organism>
<feature type="region of interest" description="Disordered" evidence="1">
    <location>
        <begin position="38"/>
        <end position="63"/>
    </location>
</feature>
<evidence type="ECO:0000313" key="2">
    <source>
        <dbReference type="EMBL" id="GMF47039.1"/>
    </source>
</evidence>
<evidence type="ECO:0000256" key="1">
    <source>
        <dbReference type="SAM" id="MobiDB-lite"/>
    </source>
</evidence>
<dbReference type="AlphaFoldDB" id="A0A9W6XW89"/>
<dbReference type="OrthoDB" id="105920at2759"/>
<protein>
    <submittedName>
        <fullName evidence="2">Unnamed protein product</fullName>
    </submittedName>
</protein>
<comment type="caution">
    <text evidence="2">The sequence shown here is derived from an EMBL/GenBank/DDBJ whole genome shotgun (WGS) entry which is preliminary data.</text>
</comment>
<keyword evidence="3" id="KW-1185">Reference proteome</keyword>
<proteinExistence type="predicted"/>
<dbReference type="Proteomes" id="UP001165121">
    <property type="component" value="Unassembled WGS sequence"/>
</dbReference>
<evidence type="ECO:0000313" key="3">
    <source>
        <dbReference type="Proteomes" id="UP001165121"/>
    </source>
</evidence>
<sequence>MASKTRKNTQEPTTEDGGGQITLKVQLAALRAELATLRTSRQVKPTRPAETTPRVPRDLPKFKGMCGEDVRQMPFQVGTLCRIHGHNGDDDNTTLPSIAGTAMEDPTSGWFVFWASRTHTEEQTWTRLPQEALAHFEASNYQAVLRQKLR</sequence>
<name>A0A9W6XW89_9STRA</name>
<accession>A0A9W6XW89</accession>
<dbReference type="EMBL" id="BSXT01002069">
    <property type="protein sequence ID" value="GMF47039.1"/>
    <property type="molecule type" value="Genomic_DNA"/>
</dbReference>
<gene>
    <name evidence="2" type="ORF">Pfra01_001758200</name>
</gene>
<reference evidence="2" key="1">
    <citation type="submission" date="2023-04" db="EMBL/GenBank/DDBJ databases">
        <title>Phytophthora fragariaefolia NBRC 109709.</title>
        <authorList>
            <person name="Ichikawa N."/>
            <person name="Sato H."/>
            <person name="Tonouchi N."/>
        </authorList>
    </citation>
    <scope>NUCLEOTIDE SEQUENCE</scope>
    <source>
        <strain evidence="2">NBRC 109709</strain>
    </source>
</reference>
<feature type="region of interest" description="Disordered" evidence="1">
    <location>
        <begin position="1"/>
        <end position="22"/>
    </location>
</feature>